<sequence>MNFELRTQNSKLRTLMTYIIILIVSAVAQYFLPWWVIAPIAFAIGAWKSETALGAYAAAAGAIATLWVGYATFLNSANEGIMVQKIGGLFSENIKFLKNLPVTPTFFTIMTIIGSQVAGLSATAGYHFRQLFK</sequence>
<gene>
    <name evidence="2" type="ORF">GCM10011514_28890</name>
</gene>
<keyword evidence="1" id="KW-0812">Transmembrane</keyword>
<keyword evidence="1" id="KW-1133">Transmembrane helix</keyword>
<organism evidence="2 3">
    <name type="scientific">Emticicia aquatilis</name>
    <dbReference type="NCBI Taxonomy" id="1537369"/>
    <lineage>
        <taxon>Bacteria</taxon>
        <taxon>Pseudomonadati</taxon>
        <taxon>Bacteroidota</taxon>
        <taxon>Cytophagia</taxon>
        <taxon>Cytophagales</taxon>
        <taxon>Leadbetterellaceae</taxon>
        <taxon>Emticicia</taxon>
    </lineage>
</organism>
<dbReference type="EMBL" id="BMKK01000005">
    <property type="protein sequence ID" value="GGD63053.1"/>
    <property type="molecule type" value="Genomic_DNA"/>
</dbReference>
<name>A0A916YVN8_9BACT</name>
<feature type="transmembrane region" description="Helical" evidence="1">
    <location>
        <begin position="106"/>
        <end position="128"/>
    </location>
</feature>
<dbReference type="AlphaFoldDB" id="A0A916YVN8"/>
<comment type="caution">
    <text evidence="2">The sequence shown here is derived from an EMBL/GenBank/DDBJ whole genome shotgun (WGS) entry which is preliminary data.</text>
</comment>
<dbReference type="Proteomes" id="UP000609064">
    <property type="component" value="Unassembled WGS sequence"/>
</dbReference>
<feature type="transmembrane region" description="Helical" evidence="1">
    <location>
        <begin position="15"/>
        <end position="41"/>
    </location>
</feature>
<evidence type="ECO:0000313" key="2">
    <source>
        <dbReference type="EMBL" id="GGD63053.1"/>
    </source>
</evidence>
<keyword evidence="1" id="KW-0472">Membrane</keyword>
<reference evidence="2" key="2">
    <citation type="submission" date="2020-09" db="EMBL/GenBank/DDBJ databases">
        <authorList>
            <person name="Sun Q."/>
            <person name="Zhou Y."/>
        </authorList>
    </citation>
    <scope>NUCLEOTIDE SEQUENCE</scope>
    <source>
        <strain evidence="2">CGMCC 1.15958</strain>
    </source>
</reference>
<evidence type="ECO:0000313" key="3">
    <source>
        <dbReference type="Proteomes" id="UP000609064"/>
    </source>
</evidence>
<feature type="transmembrane region" description="Helical" evidence="1">
    <location>
        <begin position="53"/>
        <end position="73"/>
    </location>
</feature>
<proteinExistence type="predicted"/>
<reference evidence="2" key="1">
    <citation type="journal article" date="2014" name="Int. J. Syst. Evol. Microbiol.">
        <title>Complete genome sequence of Corynebacterium casei LMG S-19264T (=DSM 44701T), isolated from a smear-ripened cheese.</title>
        <authorList>
            <consortium name="US DOE Joint Genome Institute (JGI-PGF)"/>
            <person name="Walter F."/>
            <person name="Albersmeier A."/>
            <person name="Kalinowski J."/>
            <person name="Ruckert C."/>
        </authorList>
    </citation>
    <scope>NUCLEOTIDE SEQUENCE</scope>
    <source>
        <strain evidence="2">CGMCC 1.15958</strain>
    </source>
</reference>
<evidence type="ECO:0000256" key="1">
    <source>
        <dbReference type="SAM" id="Phobius"/>
    </source>
</evidence>
<keyword evidence="3" id="KW-1185">Reference proteome</keyword>
<accession>A0A916YVN8</accession>
<protein>
    <submittedName>
        <fullName evidence="2">Uncharacterized protein</fullName>
    </submittedName>
</protein>